<organism evidence="6 7">
    <name type="scientific">Niabella soli DSM 19437</name>
    <dbReference type="NCBI Taxonomy" id="929713"/>
    <lineage>
        <taxon>Bacteria</taxon>
        <taxon>Pseudomonadati</taxon>
        <taxon>Bacteroidota</taxon>
        <taxon>Chitinophagia</taxon>
        <taxon>Chitinophagales</taxon>
        <taxon>Chitinophagaceae</taxon>
        <taxon>Niabella</taxon>
    </lineage>
</organism>
<evidence type="ECO:0000256" key="4">
    <source>
        <dbReference type="ARBA" id="ARBA00022833"/>
    </source>
</evidence>
<evidence type="ECO:0000256" key="2">
    <source>
        <dbReference type="ARBA" id="ARBA00022723"/>
    </source>
</evidence>
<evidence type="ECO:0000256" key="1">
    <source>
        <dbReference type="ARBA" id="ARBA00007749"/>
    </source>
</evidence>
<dbReference type="PANTHER" id="PTHR42978">
    <property type="entry name" value="QUORUM-QUENCHING LACTONASE YTNP-RELATED-RELATED"/>
    <property type="match status" value="1"/>
</dbReference>
<keyword evidence="2" id="KW-0479">Metal-binding</keyword>
<dbReference type="GO" id="GO:0016787">
    <property type="term" value="F:hydrolase activity"/>
    <property type="evidence" value="ECO:0007669"/>
    <property type="project" value="UniProtKB-KW"/>
</dbReference>
<dbReference type="SUPFAM" id="SSF56281">
    <property type="entry name" value="Metallo-hydrolase/oxidoreductase"/>
    <property type="match status" value="1"/>
</dbReference>
<reference evidence="6 7" key="1">
    <citation type="submission" date="2013-12" db="EMBL/GenBank/DDBJ databases">
        <authorList>
            <consortium name="DOE Joint Genome Institute"/>
            <person name="Eisen J."/>
            <person name="Huntemann M."/>
            <person name="Han J."/>
            <person name="Chen A."/>
            <person name="Kyrpides N."/>
            <person name="Mavromatis K."/>
            <person name="Markowitz V."/>
            <person name="Palaniappan K."/>
            <person name="Ivanova N."/>
            <person name="Schaumberg A."/>
            <person name="Pati A."/>
            <person name="Liolios K."/>
            <person name="Nordberg H.P."/>
            <person name="Cantor M.N."/>
            <person name="Hua S.X."/>
            <person name="Woyke T."/>
        </authorList>
    </citation>
    <scope>NUCLEOTIDE SEQUENCE [LARGE SCALE GENOMIC DNA]</scope>
    <source>
        <strain evidence="7">DSM 19437</strain>
    </source>
</reference>
<dbReference type="InterPro" id="IPR001279">
    <property type="entry name" value="Metallo-B-lactamas"/>
</dbReference>
<evidence type="ECO:0000313" key="7">
    <source>
        <dbReference type="Proteomes" id="UP000003586"/>
    </source>
</evidence>
<protein>
    <submittedName>
        <fullName evidence="6">Beta-lactamase</fullName>
    </submittedName>
</protein>
<evidence type="ECO:0000256" key="3">
    <source>
        <dbReference type="ARBA" id="ARBA00022801"/>
    </source>
</evidence>
<dbReference type="EMBL" id="CP007035">
    <property type="protein sequence ID" value="AHF15720.1"/>
    <property type="molecule type" value="Genomic_DNA"/>
</dbReference>
<evidence type="ECO:0000259" key="5">
    <source>
        <dbReference type="Pfam" id="PF00753"/>
    </source>
</evidence>
<accession>W0EY46</accession>
<dbReference type="AlphaFoldDB" id="W0EY46"/>
<feature type="domain" description="Metallo-beta-lactamase" evidence="5">
    <location>
        <begin position="40"/>
        <end position="190"/>
    </location>
</feature>
<dbReference type="KEGG" id="nso:NIASO_12295"/>
<comment type="similarity">
    <text evidence="1">Belongs to the metallo-beta-lactamase superfamily.</text>
</comment>
<sequence>MKIIPLSEGSFTVDVTKKFIPFRLSEDEMIARPQGSLLVQVQPFLVVTSKDILLLDTGLGFDHPAGGRLQLVQHLAENGFQTGDITKVLMSHLHKDHTGGMVNPAAGKPTFENATYYIQEREVAYAKERGAPSYDLSKIDPVFSGKVELLKEDAGTIDGYINYEVTGAHSKYHQVFWIRENDETIFFGADDAPQYQQMKHRFAAKYDFDGKKAMELRAKWWEQGKREQWQLLFYHDTHQPTVIPDTAA</sequence>
<dbReference type="eggNOG" id="COG0491">
    <property type="taxonomic scope" value="Bacteria"/>
</dbReference>
<evidence type="ECO:0000313" key="6">
    <source>
        <dbReference type="EMBL" id="AHF15720.1"/>
    </source>
</evidence>
<keyword evidence="4" id="KW-0862">Zinc</keyword>
<dbReference type="GO" id="GO:0046872">
    <property type="term" value="F:metal ion binding"/>
    <property type="evidence" value="ECO:0007669"/>
    <property type="project" value="UniProtKB-KW"/>
</dbReference>
<dbReference type="Proteomes" id="UP000003586">
    <property type="component" value="Chromosome"/>
</dbReference>
<keyword evidence="7" id="KW-1185">Reference proteome</keyword>
<dbReference type="Pfam" id="PF00753">
    <property type="entry name" value="Lactamase_B"/>
    <property type="match status" value="1"/>
</dbReference>
<dbReference type="HOGENOM" id="CLU_1114514_0_0_10"/>
<dbReference type="RefSeq" id="WP_008585906.1">
    <property type="nucleotide sequence ID" value="NZ_CP007035.1"/>
</dbReference>
<dbReference type="Gene3D" id="3.60.15.10">
    <property type="entry name" value="Ribonuclease Z/Hydroxyacylglutathione hydrolase-like"/>
    <property type="match status" value="1"/>
</dbReference>
<dbReference type="STRING" id="929713.NIASO_12295"/>
<dbReference type="InterPro" id="IPR036866">
    <property type="entry name" value="RibonucZ/Hydroxyglut_hydro"/>
</dbReference>
<name>W0EY46_9BACT</name>
<gene>
    <name evidence="6" type="ORF">NIASO_12295</name>
</gene>
<keyword evidence="3" id="KW-0378">Hydrolase</keyword>
<proteinExistence type="inferred from homology"/>
<dbReference type="OrthoDB" id="9802897at2"/>
<dbReference type="InterPro" id="IPR051013">
    <property type="entry name" value="MBL_superfamily_lactonases"/>
</dbReference>